<sequence>MSKVHVVVENADRLGEVPLWSPTRNVLFWIDVRKPALYSYAPGCGTVRAHALPEPVGSFCETSKGRVMLALKSGLHFIDLETGALRAWFDPEPDFPNNRLNDGKCDRQGRFWVGSMNDGDRIPSGTLYSVLGDGTFAGHVSGITIPNSLAWSPDGKKMYFADTPAKRIQVYDFDTDDGVPHNPRTFLDMSEHAGRPDGATVDVDGCLWSAHIHSGQVVRYTPKGRQDRVIQLPVTGVTSCAFGGAGLDTLFITTATQGLTEQARREQPLAGALFAVNAGVSGLSDTPFAETF</sequence>
<comment type="caution">
    <text evidence="3">The sequence shown here is derived from an EMBL/GenBank/DDBJ whole genome shotgun (WGS) entry which is preliminary data.</text>
</comment>
<dbReference type="PANTHER" id="PTHR10907:SF47">
    <property type="entry name" value="REGUCALCIN"/>
    <property type="match status" value="1"/>
</dbReference>
<dbReference type="RefSeq" id="WP_104654220.1">
    <property type="nucleotide sequence ID" value="NZ_CADIKR010000008.1"/>
</dbReference>
<dbReference type="PRINTS" id="PR01790">
    <property type="entry name" value="SMP30FAMILY"/>
</dbReference>
<name>A0ABM8LKP6_9BURK</name>
<evidence type="ECO:0000259" key="2">
    <source>
        <dbReference type="Pfam" id="PF08450"/>
    </source>
</evidence>
<protein>
    <submittedName>
        <fullName evidence="3">6-deoxy-6-sulfogluconolactonase</fullName>
        <ecNumber evidence="3">3.1.1.99</ecNumber>
    </submittedName>
</protein>
<proteinExistence type="inferred from homology"/>
<evidence type="ECO:0000313" key="4">
    <source>
        <dbReference type="Proteomes" id="UP000507140"/>
    </source>
</evidence>
<dbReference type="SUPFAM" id="SSF63829">
    <property type="entry name" value="Calcium-dependent phosphotriesterase"/>
    <property type="match status" value="1"/>
</dbReference>
<feature type="domain" description="SMP-30/Gluconolactonase/LRE-like region" evidence="2">
    <location>
        <begin position="14"/>
        <end position="256"/>
    </location>
</feature>
<reference evidence="3 4" key="1">
    <citation type="submission" date="2020-04" db="EMBL/GenBank/DDBJ databases">
        <authorList>
            <person name="De Canck E."/>
        </authorList>
    </citation>
    <scope>NUCLEOTIDE SEQUENCE [LARGE SCALE GENOMIC DNA]</scope>
    <source>
        <strain evidence="3 4">LMG 3415</strain>
    </source>
</reference>
<comment type="similarity">
    <text evidence="1">Belongs to the SMP-30/CGR1 family.</text>
</comment>
<dbReference type="InterPro" id="IPR005511">
    <property type="entry name" value="SMP-30"/>
</dbReference>
<evidence type="ECO:0000256" key="1">
    <source>
        <dbReference type="ARBA" id="ARBA00008853"/>
    </source>
</evidence>
<dbReference type="InterPro" id="IPR011042">
    <property type="entry name" value="6-blade_b-propeller_TolB-like"/>
</dbReference>
<dbReference type="EMBL" id="CADIKR010000008">
    <property type="protein sequence ID" value="CAB3916102.1"/>
    <property type="molecule type" value="Genomic_DNA"/>
</dbReference>
<dbReference type="EC" id="3.1.1.99" evidence="3"/>
<keyword evidence="4" id="KW-1185">Reference proteome</keyword>
<accession>A0ABM8LKP6</accession>
<organism evidence="3 4">
    <name type="scientific">Achromobacter mucicolens</name>
    <dbReference type="NCBI Taxonomy" id="1389922"/>
    <lineage>
        <taxon>Bacteria</taxon>
        <taxon>Pseudomonadati</taxon>
        <taxon>Pseudomonadota</taxon>
        <taxon>Betaproteobacteria</taxon>
        <taxon>Burkholderiales</taxon>
        <taxon>Alcaligenaceae</taxon>
        <taxon>Achromobacter</taxon>
    </lineage>
</organism>
<dbReference type="Pfam" id="PF08450">
    <property type="entry name" value="SGL"/>
    <property type="match status" value="1"/>
</dbReference>
<dbReference type="Proteomes" id="UP000507140">
    <property type="component" value="Unassembled WGS sequence"/>
</dbReference>
<dbReference type="PANTHER" id="PTHR10907">
    <property type="entry name" value="REGUCALCIN"/>
    <property type="match status" value="1"/>
</dbReference>
<evidence type="ECO:0000313" key="3">
    <source>
        <dbReference type="EMBL" id="CAB3916102.1"/>
    </source>
</evidence>
<keyword evidence="3" id="KW-0378">Hydrolase</keyword>
<dbReference type="Gene3D" id="2.120.10.30">
    <property type="entry name" value="TolB, C-terminal domain"/>
    <property type="match status" value="1"/>
</dbReference>
<dbReference type="InterPro" id="IPR013658">
    <property type="entry name" value="SGL"/>
</dbReference>
<dbReference type="GO" id="GO:0016787">
    <property type="term" value="F:hydrolase activity"/>
    <property type="evidence" value="ECO:0007669"/>
    <property type="project" value="UniProtKB-KW"/>
</dbReference>
<gene>
    <name evidence="3" type="ORF">LMG3415_05246</name>
</gene>